<dbReference type="SMART" id="SM01118">
    <property type="entry name" value="CYTH"/>
    <property type="match status" value="1"/>
</dbReference>
<dbReference type="SMART" id="SM00880">
    <property type="entry name" value="CHAD"/>
    <property type="match status" value="1"/>
</dbReference>
<dbReference type="Pfam" id="PF01928">
    <property type="entry name" value="CYTH"/>
    <property type="match status" value="1"/>
</dbReference>
<dbReference type="RefSeq" id="WP_152217558.1">
    <property type="nucleotide sequence ID" value="NZ_JBAQYD010000152.1"/>
</dbReference>
<dbReference type="PANTHER" id="PTHR39569">
    <property type="entry name" value="INORGANIC TRIPHOSPHATASE"/>
    <property type="match status" value="1"/>
</dbReference>
<dbReference type="AlphaFoldDB" id="A0A6N6VIY3"/>
<protein>
    <submittedName>
        <fullName evidence="3">CHAD domain-containing protein</fullName>
    </submittedName>
</protein>
<organism evidence="3 4">
    <name type="scientific">Parvibaculum sedimenti</name>
    <dbReference type="NCBI Taxonomy" id="2608632"/>
    <lineage>
        <taxon>Bacteria</taxon>
        <taxon>Pseudomonadati</taxon>
        <taxon>Pseudomonadota</taxon>
        <taxon>Alphaproteobacteria</taxon>
        <taxon>Hyphomicrobiales</taxon>
        <taxon>Parvibaculaceae</taxon>
        <taxon>Parvibaculum</taxon>
    </lineage>
</organism>
<accession>A0A6N6VIY3</accession>
<keyword evidence="4" id="KW-1185">Reference proteome</keyword>
<evidence type="ECO:0000313" key="4">
    <source>
        <dbReference type="Proteomes" id="UP000468901"/>
    </source>
</evidence>
<dbReference type="InterPro" id="IPR038186">
    <property type="entry name" value="CHAD_dom_sf"/>
</dbReference>
<feature type="domain" description="CHAD" evidence="2">
    <location>
        <begin position="221"/>
        <end position="509"/>
    </location>
</feature>
<proteinExistence type="predicted"/>
<dbReference type="CDD" id="cd07756">
    <property type="entry name" value="CYTH-like_Pase_CHAD"/>
    <property type="match status" value="1"/>
</dbReference>
<name>A0A6N6VIY3_9HYPH</name>
<dbReference type="GO" id="GO:0046872">
    <property type="term" value="F:metal ion binding"/>
    <property type="evidence" value="ECO:0007669"/>
    <property type="project" value="TreeGrafter"/>
</dbReference>
<dbReference type="EMBL" id="WESC01000021">
    <property type="protein sequence ID" value="KAB7738473.1"/>
    <property type="molecule type" value="Genomic_DNA"/>
</dbReference>
<dbReference type="Gene3D" id="2.40.320.10">
    <property type="entry name" value="Hypothetical Protein Pfu-838710-001"/>
    <property type="match status" value="1"/>
</dbReference>
<dbReference type="InterPro" id="IPR007899">
    <property type="entry name" value="CHAD_dom"/>
</dbReference>
<sequence>MNREIELKLECEPEALDRVSRAPVLSRLKRGRASEKTLRSTYFDTEDFSLMRSGLALRVREAGGKRIQTLKTESDGTGLASDRGEWEVQLGSDEEGPNLNRLPANLKARIRKAANGAPISPRLVSDIHRTARHLTTPDGDEIEFAIDRGVLRANGREARVSEVELELKRGDPSSLYRLALELADLVPLRVGMRSKAERGVTLAGDEKPGAIRADMISLARDIDVEDAYATILRQCLSHLLLNEAVAIENASTEALHQMRVALRRMRSAFAAFAKVMKDETAQHLSRDAKWLATAIGRARDFDVFLTTILVPLEKENPGDKEILALREAAEKQRKRAWAGARSALRSARMSSFVLRLALYVDERSWRDAGGDASRFEEALSDFAPKALDKYLKDATKLGRRIDGLSVNERHELRKRLKKLRYTLSFFASLYRRPDTRNYLHALSELQDVFGALNDVESARKLTEELTELQPLLVAPAERLRAYHERRARKQWQSAVGLWRDFRDIEPFWR</sequence>
<feature type="domain" description="CYTH" evidence="1">
    <location>
        <begin position="2"/>
        <end position="206"/>
    </location>
</feature>
<evidence type="ECO:0000313" key="3">
    <source>
        <dbReference type="EMBL" id="KAB7738473.1"/>
    </source>
</evidence>
<dbReference type="Gene3D" id="1.40.20.10">
    <property type="entry name" value="CHAD domain"/>
    <property type="match status" value="1"/>
</dbReference>
<dbReference type="InterPro" id="IPR033469">
    <property type="entry name" value="CYTH-like_dom_sf"/>
</dbReference>
<dbReference type="PROSITE" id="PS51707">
    <property type="entry name" value="CYTH"/>
    <property type="match status" value="1"/>
</dbReference>
<dbReference type="InterPro" id="IPR023577">
    <property type="entry name" value="CYTH_domain"/>
</dbReference>
<dbReference type="PANTHER" id="PTHR39569:SF1">
    <property type="entry name" value="INORGANIC TRIPHOSPHATASE"/>
    <property type="match status" value="1"/>
</dbReference>
<dbReference type="Pfam" id="PF05235">
    <property type="entry name" value="CHAD"/>
    <property type="match status" value="1"/>
</dbReference>
<evidence type="ECO:0000259" key="1">
    <source>
        <dbReference type="PROSITE" id="PS51707"/>
    </source>
</evidence>
<comment type="caution">
    <text evidence="3">The sequence shown here is derived from an EMBL/GenBank/DDBJ whole genome shotgun (WGS) entry which is preliminary data.</text>
</comment>
<dbReference type="Proteomes" id="UP000468901">
    <property type="component" value="Unassembled WGS sequence"/>
</dbReference>
<dbReference type="PROSITE" id="PS51708">
    <property type="entry name" value="CHAD"/>
    <property type="match status" value="1"/>
</dbReference>
<gene>
    <name evidence="3" type="ORF">F2P47_16860</name>
</gene>
<dbReference type="GO" id="GO:0050355">
    <property type="term" value="F:inorganic triphosphate phosphatase activity"/>
    <property type="evidence" value="ECO:0007669"/>
    <property type="project" value="InterPro"/>
</dbReference>
<dbReference type="SUPFAM" id="SSF55154">
    <property type="entry name" value="CYTH-like phosphatases"/>
    <property type="match status" value="1"/>
</dbReference>
<evidence type="ECO:0000259" key="2">
    <source>
        <dbReference type="PROSITE" id="PS51708"/>
    </source>
</evidence>
<reference evidence="3 4" key="1">
    <citation type="submission" date="2019-09" db="EMBL/GenBank/DDBJ databases">
        <title>Parvibaculum sedimenti sp. nov., isolated from sediment.</title>
        <authorList>
            <person name="Wang Y."/>
        </authorList>
    </citation>
    <scope>NUCLEOTIDE SEQUENCE [LARGE SCALE GENOMIC DNA]</scope>
    <source>
        <strain evidence="3 4">HXT-9</strain>
    </source>
</reference>
<dbReference type="InterPro" id="IPR039013">
    <property type="entry name" value="YgiF"/>
</dbReference>